<keyword evidence="2" id="KW-1185">Reference proteome</keyword>
<dbReference type="AlphaFoldDB" id="A0A1X2GYX6"/>
<comment type="caution">
    <text evidence="1">The sequence shown here is derived from an EMBL/GenBank/DDBJ whole genome shotgun (WGS) entry which is preliminary data.</text>
</comment>
<reference evidence="1 2" key="1">
    <citation type="submission" date="2016-07" db="EMBL/GenBank/DDBJ databases">
        <title>Pervasive Adenine N6-methylation of Active Genes in Fungi.</title>
        <authorList>
            <consortium name="DOE Joint Genome Institute"/>
            <person name="Mondo S.J."/>
            <person name="Dannebaum R.O."/>
            <person name="Kuo R.C."/>
            <person name="Labutti K."/>
            <person name="Haridas S."/>
            <person name="Kuo A."/>
            <person name="Salamov A."/>
            <person name="Ahrendt S.R."/>
            <person name="Lipzen A."/>
            <person name="Sullivan W."/>
            <person name="Andreopoulos W.B."/>
            <person name="Clum A."/>
            <person name="Lindquist E."/>
            <person name="Daum C."/>
            <person name="Ramamoorthy G.K."/>
            <person name="Gryganskyi A."/>
            <person name="Culley D."/>
            <person name="Magnuson J.K."/>
            <person name="James T.Y."/>
            <person name="O'Malley M.A."/>
            <person name="Stajich J.E."/>
            <person name="Spatafora J.W."/>
            <person name="Visel A."/>
            <person name="Grigoriev I.V."/>
        </authorList>
    </citation>
    <scope>NUCLEOTIDE SEQUENCE [LARGE SCALE GENOMIC DNA]</scope>
    <source>
        <strain evidence="1 2">NRRL 3301</strain>
    </source>
</reference>
<dbReference type="Proteomes" id="UP000242146">
    <property type="component" value="Unassembled WGS sequence"/>
</dbReference>
<name>A0A1X2GYX6_9FUNG</name>
<dbReference type="EMBL" id="MCGT01000001">
    <property type="protein sequence ID" value="ORX62864.1"/>
    <property type="molecule type" value="Genomic_DNA"/>
</dbReference>
<organism evidence="1 2">
    <name type="scientific">Hesseltinella vesiculosa</name>
    <dbReference type="NCBI Taxonomy" id="101127"/>
    <lineage>
        <taxon>Eukaryota</taxon>
        <taxon>Fungi</taxon>
        <taxon>Fungi incertae sedis</taxon>
        <taxon>Mucoromycota</taxon>
        <taxon>Mucoromycotina</taxon>
        <taxon>Mucoromycetes</taxon>
        <taxon>Mucorales</taxon>
        <taxon>Cunninghamellaceae</taxon>
        <taxon>Hesseltinella</taxon>
    </lineage>
</organism>
<gene>
    <name evidence="1" type="ORF">DM01DRAFT_1379467</name>
</gene>
<evidence type="ECO:0000313" key="1">
    <source>
        <dbReference type="EMBL" id="ORX62864.1"/>
    </source>
</evidence>
<proteinExistence type="predicted"/>
<evidence type="ECO:0000313" key="2">
    <source>
        <dbReference type="Proteomes" id="UP000242146"/>
    </source>
</evidence>
<accession>A0A1X2GYX6</accession>
<sequence>MPVTHFLFFFNQQKVHGACPSRCKKPSHQEYERKTKSMRRQIFSLQKWRGTMSIPRPLTTASLKREFLKPPPTVLRSLEREEMASTEGMTQSTDATIARLRNTGLPKGIMDDIVSASEIDLDSLVFPMPWDTGKDVTFHLENANADGINHGFDMDTEEKQLEEGIGADDESTCNHINRGPSSLCHACQQHHECNPFQPETEMDLLIILGKFASELKSTSKS</sequence>
<protein>
    <submittedName>
        <fullName evidence="1">Uncharacterized protein</fullName>
    </submittedName>
</protein>